<dbReference type="InterPro" id="IPR025461">
    <property type="entry name" value="ABA4-like"/>
</dbReference>
<protein>
    <recommendedName>
        <fullName evidence="4">DUF4281 domain-containing protein</fullName>
    </recommendedName>
</protein>
<dbReference type="STRING" id="331648.BST97_05030"/>
<feature type="transmembrane region" description="Helical" evidence="1">
    <location>
        <begin position="78"/>
        <end position="98"/>
    </location>
</feature>
<feature type="transmembrane region" description="Helical" evidence="1">
    <location>
        <begin position="6"/>
        <end position="24"/>
    </location>
</feature>
<evidence type="ECO:0008006" key="4">
    <source>
        <dbReference type="Google" id="ProtNLM"/>
    </source>
</evidence>
<keyword evidence="3" id="KW-1185">Reference proteome</keyword>
<organism evidence="2 3">
    <name type="scientific">Nonlabens spongiae</name>
    <dbReference type="NCBI Taxonomy" id="331648"/>
    <lineage>
        <taxon>Bacteria</taxon>
        <taxon>Pseudomonadati</taxon>
        <taxon>Bacteroidota</taxon>
        <taxon>Flavobacteriia</taxon>
        <taxon>Flavobacteriales</taxon>
        <taxon>Flavobacteriaceae</taxon>
        <taxon>Nonlabens</taxon>
    </lineage>
</organism>
<accession>A0A1W6MIS7</accession>
<evidence type="ECO:0000256" key="1">
    <source>
        <dbReference type="SAM" id="Phobius"/>
    </source>
</evidence>
<dbReference type="EMBL" id="CP019344">
    <property type="protein sequence ID" value="ARN77396.1"/>
    <property type="molecule type" value="Genomic_DNA"/>
</dbReference>
<keyword evidence="1" id="KW-0812">Transmembrane</keyword>
<name>A0A1W6MIS7_9FLAO</name>
<dbReference type="Pfam" id="PF14108">
    <property type="entry name" value="ABA4-like"/>
    <property type="match status" value="1"/>
</dbReference>
<proteinExistence type="predicted"/>
<dbReference type="Proteomes" id="UP000193431">
    <property type="component" value="Chromosome"/>
</dbReference>
<dbReference type="RefSeq" id="WP_085766200.1">
    <property type="nucleotide sequence ID" value="NZ_CP019344.1"/>
</dbReference>
<keyword evidence="1" id="KW-1133">Transmembrane helix</keyword>
<feature type="transmembrane region" description="Helical" evidence="1">
    <location>
        <begin position="110"/>
        <end position="132"/>
    </location>
</feature>
<gene>
    <name evidence="2" type="ORF">BST97_05030</name>
</gene>
<feature type="transmembrane region" description="Helical" evidence="1">
    <location>
        <begin position="36"/>
        <end position="58"/>
    </location>
</feature>
<evidence type="ECO:0000313" key="2">
    <source>
        <dbReference type="EMBL" id="ARN77396.1"/>
    </source>
</evidence>
<evidence type="ECO:0000313" key="3">
    <source>
        <dbReference type="Proteomes" id="UP000193431"/>
    </source>
</evidence>
<keyword evidence="1" id="KW-0472">Membrane</keyword>
<dbReference type="OrthoDB" id="345237at2"/>
<sequence length="144" mass="16565">MDNELIFQIVNTAVLPMWLMLLLAPNNKVTKWLIKMPLVPVSLAVCYVILVIPGLSQANPEDFQTLKGLTKLFATEDAVLAGWIHYLVFDLAVGMWLVVQNRTVKLHKWLMFPILLLTFMMGPAGFLLFHIIKWIRYQVNKSRN</sequence>
<dbReference type="AlphaFoldDB" id="A0A1W6MIS7"/>
<reference evidence="2 3" key="1">
    <citation type="submission" date="2016-11" db="EMBL/GenBank/DDBJ databases">
        <title>Trade-off between light-utilization and light-protection in marine flavobacteria.</title>
        <authorList>
            <person name="Kumagai Y."/>
        </authorList>
    </citation>
    <scope>NUCLEOTIDE SEQUENCE [LARGE SCALE GENOMIC DNA]</scope>
    <source>
        <strain evidence="2 3">JCM 13191</strain>
    </source>
</reference>